<dbReference type="AlphaFoldDB" id="A0AAV7D2W2"/>
<proteinExistence type="predicted"/>
<accession>A0AAV7D2W2</accession>
<comment type="caution">
    <text evidence="1">The sequence shown here is derived from an EMBL/GenBank/DDBJ whole genome shotgun (WGS) entry which is preliminary data.</text>
</comment>
<dbReference type="Proteomes" id="UP000824782">
    <property type="component" value="Unassembled WGS sequence"/>
</dbReference>
<sequence length="83" mass="9589">MTENINEREFRGDQYMTCDGSGAPQQQGGRLEDICSLYTGFRINLVEELEWKITKISHRSCSDSCSIKYCSVLLLLTFHFIFN</sequence>
<dbReference type="EMBL" id="WNYA01000001">
    <property type="protein sequence ID" value="KAG8591091.1"/>
    <property type="molecule type" value="Genomic_DNA"/>
</dbReference>
<keyword evidence="2" id="KW-1185">Reference proteome</keyword>
<reference evidence="1" key="1">
    <citation type="thesis" date="2020" institute="ProQuest LLC" country="789 East Eisenhower Parkway, Ann Arbor, MI, USA">
        <title>Comparative Genomics and Chromosome Evolution.</title>
        <authorList>
            <person name="Mudd A.B."/>
        </authorList>
    </citation>
    <scope>NUCLEOTIDE SEQUENCE</scope>
    <source>
        <strain evidence="1">237g6f4</strain>
        <tissue evidence="1">Blood</tissue>
    </source>
</reference>
<evidence type="ECO:0000313" key="2">
    <source>
        <dbReference type="Proteomes" id="UP000824782"/>
    </source>
</evidence>
<evidence type="ECO:0000313" key="1">
    <source>
        <dbReference type="EMBL" id="KAG8591091.1"/>
    </source>
</evidence>
<gene>
    <name evidence="1" type="ORF">GDO81_000017</name>
</gene>
<protein>
    <submittedName>
        <fullName evidence="1">Uncharacterized protein</fullName>
    </submittedName>
</protein>
<name>A0AAV7D2W2_ENGPU</name>
<organism evidence="1 2">
    <name type="scientific">Engystomops pustulosus</name>
    <name type="common">Tungara frog</name>
    <name type="synonym">Physalaemus pustulosus</name>
    <dbReference type="NCBI Taxonomy" id="76066"/>
    <lineage>
        <taxon>Eukaryota</taxon>
        <taxon>Metazoa</taxon>
        <taxon>Chordata</taxon>
        <taxon>Craniata</taxon>
        <taxon>Vertebrata</taxon>
        <taxon>Euteleostomi</taxon>
        <taxon>Amphibia</taxon>
        <taxon>Batrachia</taxon>
        <taxon>Anura</taxon>
        <taxon>Neobatrachia</taxon>
        <taxon>Hyloidea</taxon>
        <taxon>Leptodactylidae</taxon>
        <taxon>Leiuperinae</taxon>
        <taxon>Engystomops</taxon>
    </lineage>
</organism>